<feature type="domain" description="7TM-DISM receptor extracellular" evidence="5">
    <location>
        <begin position="38"/>
        <end position="160"/>
    </location>
</feature>
<evidence type="ECO:0000259" key="4">
    <source>
        <dbReference type="Pfam" id="PF07695"/>
    </source>
</evidence>
<evidence type="ECO:0000259" key="3">
    <source>
        <dbReference type="Pfam" id="PF06580"/>
    </source>
</evidence>
<dbReference type="Gene3D" id="3.30.565.10">
    <property type="entry name" value="Histidine kinase-like ATPase, C-terminal domain"/>
    <property type="match status" value="1"/>
</dbReference>
<dbReference type="Pfam" id="PF07696">
    <property type="entry name" value="7TMR-DISMED2"/>
    <property type="match status" value="1"/>
</dbReference>
<gene>
    <name evidence="6" type="ORF">CLV51_101370</name>
</gene>
<keyword evidence="7" id="KW-1185">Reference proteome</keyword>
<dbReference type="InterPro" id="IPR036890">
    <property type="entry name" value="HATPase_C_sf"/>
</dbReference>
<accession>A0A2P8HS34</accession>
<feature type="domain" description="7TM-DISM receptor extracellular" evidence="4">
    <location>
        <begin position="196"/>
        <end position="409"/>
    </location>
</feature>
<dbReference type="Proteomes" id="UP000240971">
    <property type="component" value="Unassembled WGS sequence"/>
</dbReference>
<comment type="caution">
    <text evidence="6">The sequence shown here is derived from an EMBL/GenBank/DDBJ whole genome shotgun (WGS) entry which is preliminary data.</text>
</comment>
<dbReference type="SUPFAM" id="SSF55874">
    <property type="entry name" value="ATPase domain of HSP90 chaperone/DNA topoisomerase II/histidine kinase"/>
    <property type="match status" value="1"/>
</dbReference>
<evidence type="ECO:0000313" key="6">
    <source>
        <dbReference type="EMBL" id="PSL49040.1"/>
    </source>
</evidence>
<dbReference type="GO" id="GO:0000155">
    <property type="term" value="F:phosphorelay sensor kinase activity"/>
    <property type="evidence" value="ECO:0007669"/>
    <property type="project" value="InterPro"/>
</dbReference>
<dbReference type="Pfam" id="PF07695">
    <property type="entry name" value="7TMR-DISM_7TM"/>
    <property type="match status" value="1"/>
</dbReference>
<dbReference type="InterPro" id="IPR050640">
    <property type="entry name" value="Bact_2-comp_sensor_kinase"/>
</dbReference>
<keyword evidence="2" id="KW-0472">Membrane</keyword>
<dbReference type="InterPro" id="IPR036179">
    <property type="entry name" value="Ig-like_dom_sf"/>
</dbReference>
<dbReference type="InterPro" id="IPR010559">
    <property type="entry name" value="Sig_transdc_His_kin_internal"/>
</dbReference>
<dbReference type="GO" id="GO:0016020">
    <property type="term" value="C:membrane"/>
    <property type="evidence" value="ECO:0007669"/>
    <property type="project" value="InterPro"/>
</dbReference>
<feature type="transmembrane region" description="Helical" evidence="2">
    <location>
        <begin position="291"/>
        <end position="315"/>
    </location>
</feature>
<organism evidence="6 7">
    <name type="scientific">Chitinophaga niastensis</name>
    <dbReference type="NCBI Taxonomy" id="536980"/>
    <lineage>
        <taxon>Bacteria</taxon>
        <taxon>Pseudomonadati</taxon>
        <taxon>Bacteroidota</taxon>
        <taxon>Chitinophagia</taxon>
        <taxon>Chitinophagales</taxon>
        <taxon>Chitinophagaceae</taxon>
        <taxon>Chitinophaga</taxon>
    </lineage>
</organism>
<dbReference type="Pfam" id="PF06580">
    <property type="entry name" value="His_kinase"/>
    <property type="match status" value="1"/>
</dbReference>
<keyword evidence="2" id="KW-1133">Transmembrane helix</keyword>
<dbReference type="PANTHER" id="PTHR34220:SF7">
    <property type="entry name" value="SENSOR HISTIDINE KINASE YPDA"/>
    <property type="match status" value="1"/>
</dbReference>
<name>A0A2P8HS34_CHINA</name>
<feature type="coiled-coil region" evidence="1">
    <location>
        <begin position="424"/>
        <end position="478"/>
    </location>
</feature>
<dbReference type="InterPro" id="IPR011622">
    <property type="entry name" value="7TMR_DISM_rcpt_extracell_dom2"/>
</dbReference>
<evidence type="ECO:0000259" key="5">
    <source>
        <dbReference type="Pfam" id="PF07696"/>
    </source>
</evidence>
<feature type="domain" description="Signal transduction histidine kinase internal region" evidence="3">
    <location>
        <begin position="480"/>
        <end position="558"/>
    </location>
</feature>
<dbReference type="SUPFAM" id="SSF48726">
    <property type="entry name" value="Immunoglobulin"/>
    <property type="match status" value="1"/>
</dbReference>
<evidence type="ECO:0000256" key="2">
    <source>
        <dbReference type="SAM" id="Phobius"/>
    </source>
</evidence>
<dbReference type="Gene3D" id="2.60.40.2380">
    <property type="match status" value="1"/>
</dbReference>
<feature type="transmembrane region" description="Helical" evidence="2">
    <location>
        <begin position="192"/>
        <end position="213"/>
    </location>
</feature>
<evidence type="ECO:0000256" key="1">
    <source>
        <dbReference type="SAM" id="Coils"/>
    </source>
</evidence>
<reference evidence="6 7" key="1">
    <citation type="submission" date="2018-03" db="EMBL/GenBank/DDBJ databases">
        <title>Genomic Encyclopedia of Archaeal and Bacterial Type Strains, Phase II (KMG-II): from individual species to whole genera.</title>
        <authorList>
            <person name="Goeker M."/>
        </authorList>
    </citation>
    <scope>NUCLEOTIDE SEQUENCE [LARGE SCALE GENOMIC DNA]</scope>
    <source>
        <strain evidence="6 7">DSM 24859</strain>
    </source>
</reference>
<feature type="transmembrane region" description="Helical" evidence="2">
    <location>
        <begin position="321"/>
        <end position="340"/>
    </location>
</feature>
<protein>
    <submittedName>
        <fullName evidence="6">7TMR-DISM extracellular protein 2</fullName>
    </submittedName>
</protein>
<proteinExistence type="predicted"/>
<feature type="transmembrane region" description="Helical" evidence="2">
    <location>
        <begin position="256"/>
        <end position="279"/>
    </location>
</feature>
<keyword evidence="1" id="KW-0175">Coiled coil</keyword>
<dbReference type="PANTHER" id="PTHR34220">
    <property type="entry name" value="SENSOR HISTIDINE KINASE YPDA"/>
    <property type="match status" value="1"/>
</dbReference>
<evidence type="ECO:0000313" key="7">
    <source>
        <dbReference type="Proteomes" id="UP000240971"/>
    </source>
</evidence>
<dbReference type="InterPro" id="IPR011623">
    <property type="entry name" value="7TMR_DISM_rcpt_extracell_dom1"/>
</dbReference>
<sequence>MLLLYCYTAESFAITDRAPVDTLIADHTFAPVNMDLRPYINTLADNNGSLTIQQVTQSSFTHEEQLFHDYPKNNGRVNNCWLRLRVKNESDKALSCLLFAGWHDYMYWYVQPPGDTCQQLIQTGLMLDNGGVERWNHYAFNVSVPAGQSRTFYLHIINKSYNESALMPALFSAPAFAQFRDKQLDVYRKEAAVIQVLLGMLLVFFSISIINYIQLPDRSYIYFAAYILGLILFFALRLESKPYQLSFFHQWPMFKYYWDIPGLLFCFYPMYLLFGNTFLNLKERYPFMEQVFTWVAAIVGGLIIVCMYCIAQEQYHLPTIIYSYVYFGTLLPLLAVFLALARRSRHHPLVRFFLYGSVCLYLACLGSFLMHVRPLGLLSALGELAAPSLLLIGGVLLQAMFFLAGLSYRNKLVHHERTRTQELLIKQLNKNKELQHKLNEQLEELVKEQTTEILRKKQELEEQRKKQLETEYDKKLTEIELKAIRAQINPHFIFNCLNSIQLFVMQRDYEYAQKYLSDFSYLIRKTLDFSRRNFISLADEITYLTTYLGLEKMRFENRMEYQIIVDPAIATAELEIPAMLLQPYVENAVKHGMTNPKQPTGVLSIHFNLVASDMLECVIADNGIGIARSKSLRMLPNHHQSSGMEISQNRAELLNKMYNTEIHIEIIDRSAEDEADSGTIVKILIPQL</sequence>
<feature type="transmembrane region" description="Helical" evidence="2">
    <location>
        <begin position="220"/>
        <end position="236"/>
    </location>
</feature>
<dbReference type="AlphaFoldDB" id="A0A2P8HS34"/>
<feature type="transmembrane region" description="Helical" evidence="2">
    <location>
        <begin position="352"/>
        <end position="372"/>
    </location>
</feature>
<feature type="transmembrane region" description="Helical" evidence="2">
    <location>
        <begin position="384"/>
        <end position="408"/>
    </location>
</feature>
<dbReference type="EMBL" id="PYAW01000001">
    <property type="protein sequence ID" value="PSL49040.1"/>
    <property type="molecule type" value="Genomic_DNA"/>
</dbReference>
<keyword evidence="2" id="KW-0812">Transmembrane</keyword>